<feature type="compositionally biased region" description="Acidic residues" evidence="1">
    <location>
        <begin position="278"/>
        <end position="288"/>
    </location>
</feature>
<evidence type="ECO:0000256" key="1">
    <source>
        <dbReference type="SAM" id="MobiDB-lite"/>
    </source>
</evidence>
<comment type="caution">
    <text evidence="3">The sequence shown here is derived from an EMBL/GenBank/DDBJ whole genome shotgun (WGS) entry which is preliminary data.</text>
</comment>
<keyword evidence="2" id="KW-1133">Transmembrane helix</keyword>
<feature type="compositionally biased region" description="Polar residues" evidence="1">
    <location>
        <begin position="1"/>
        <end position="11"/>
    </location>
</feature>
<keyword evidence="2" id="KW-0472">Membrane</keyword>
<feature type="compositionally biased region" description="Low complexity" evidence="1">
    <location>
        <begin position="12"/>
        <end position="22"/>
    </location>
</feature>
<feature type="compositionally biased region" description="Acidic residues" evidence="1">
    <location>
        <begin position="160"/>
        <end position="170"/>
    </location>
</feature>
<evidence type="ECO:0000313" key="4">
    <source>
        <dbReference type="Proteomes" id="UP001174909"/>
    </source>
</evidence>
<sequence length="440" mass="48607">MSTGEDQTNVRAASPSSSAASSSDDEEAVGSAREEDRQADTLRTVQVVSAPPREGTSDEGETEGASSSSSEAEEDAKEENGPSRGKSYLQSIRARKPKKKVYAKPKNETADNREQNKDDATASPVSALTQENDESSGTLQRGIDVHPTYHRSDGSSGSESGEEDIDEAGWEETSRASTQQLTQFETEEGQRQRESVFSRFNRYAGSFRIKLSTRDQRTLEELESEESDTDDLAGAFEMMSREDQPDILKKDSSFRRRANKAISGAIANVLPQPRREGEGEEEEEEEEGLGLCGCLKSKKKVGEKESEKKKPGEKKKKPPATQLSPQLQKASSQGVNMMKKLFFPALPHLLQDMWVYLEFGITMFAFVFGLLTLDLSDGSKAFNIVYFTLTIISIALAIIDCFLYFVQMGSCAECLKICYVKLKKRGEEAELELLEVEDGG</sequence>
<evidence type="ECO:0008006" key="5">
    <source>
        <dbReference type="Google" id="ProtNLM"/>
    </source>
</evidence>
<reference evidence="3" key="1">
    <citation type="submission" date="2023-03" db="EMBL/GenBank/DDBJ databases">
        <authorList>
            <person name="Steffen K."/>
            <person name="Cardenas P."/>
        </authorList>
    </citation>
    <scope>NUCLEOTIDE SEQUENCE</scope>
</reference>
<keyword evidence="4" id="KW-1185">Reference proteome</keyword>
<gene>
    <name evidence="3" type="ORF">GBAR_LOCUS28657</name>
</gene>
<accession>A0AA35XBA7</accession>
<feature type="transmembrane region" description="Helical" evidence="2">
    <location>
        <begin position="385"/>
        <end position="406"/>
    </location>
</feature>
<evidence type="ECO:0000256" key="2">
    <source>
        <dbReference type="SAM" id="Phobius"/>
    </source>
</evidence>
<dbReference type="AlphaFoldDB" id="A0AA35XBA7"/>
<feature type="region of interest" description="Disordered" evidence="1">
    <location>
        <begin position="265"/>
        <end position="289"/>
    </location>
</feature>
<dbReference type="EMBL" id="CASHTH010004010">
    <property type="protein sequence ID" value="CAI8052388.1"/>
    <property type="molecule type" value="Genomic_DNA"/>
</dbReference>
<feature type="compositionally biased region" description="Polar residues" evidence="1">
    <location>
        <begin position="123"/>
        <end position="139"/>
    </location>
</feature>
<evidence type="ECO:0000313" key="3">
    <source>
        <dbReference type="EMBL" id="CAI8052388.1"/>
    </source>
</evidence>
<dbReference type="Proteomes" id="UP001174909">
    <property type="component" value="Unassembled WGS sequence"/>
</dbReference>
<feature type="compositionally biased region" description="Polar residues" evidence="1">
    <location>
        <begin position="175"/>
        <end position="184"/>
    </location>
</feature>
<name>A0AA35XBA7_GEOBA</name>
<feature type="non-terminal residue" evidence="3">
    <location>
        <position position="440"/>
    </location>
</feature>
<protein>
    <recommendedName>
        <fullName evidence="5">Transmembrane protein</fullName>
    </recommendedName>
</protein>
<feature type="region of interest" description="Disordered" evidence="1">
    <location>
        <begin position="302"/>
        <end position="328"/>
    </location>
</feature>
<feature type="compositionally biased region" description="Basic and acidic residues" evidence="1">
    <location>
        <begin position="105"/>
        <end position="120"/>
    </location>
</feature>
<organism evidence="3 4">
    <name type="scientific">Geodia barretti</name>
    <name type="common">Barrett's horny sponge</name>
    <dbReference type="NCBI Taxonomy" id="519541"/>
    <lineage>
        <taxon>Eukaryota</taxon>
        <taxon>Metazoa</taxon>
        <taxon>Porifera</taxon>
        <taxon>Demospongiae</taxon>
        <taxon>Heteroscleromorpha</taxon>
        <taxon>Tetractinellida</taxon>
        <taxon>Astrophorina</taxon>
        <taxon>Geodiidae</taxon>
        <taxon>Geodia</taxon>
    </lineage>
</organism>
<keyword evidence="2" id="KW-0812">Transmembrane</keyword>
<feature type="transmembrane region" description="Helical" evidence="2">
    <location>
        <begin position="353"/>
        <end position="373"/>
    </location>
</feature>
<feature type="compositionally biased region" description="Basic residues" evidence="1">
    <location>
        <begin position="93"/>
        <end position="103"/>
    </location>
</feature>
<feature type="region of interest" description="Disordered" evidence="1">
    <location>
        <begin position="1"/>
        <end position="195"/>
    </location>
</feature>
<proteinExistence type="predicted"/>